<protein>
    <recommendedName>
        <fullName evidence="3">Lipoprotein</fullName>
    </recommendedName>
</protein>
<gene>
    <name evidence="1" type="ORF">QM480_20670</name>
</gene>
<keyword evidence="2" id="KW-1185">Reference proteome</keyword>
<dbReference type="Proteomes" id="UP001236569">
    <property type="component" value="Unassembled WGS sequence"/>
</dbReference>
<comment type="caution">
    <text evidence="1">The sequence shown here is derived from an EMBL/GenBank/DDBJ whole genome shotgun (WGS) entry which is preliminary data.</text>
</comment>
<reference evidence="1 2" key="1">
    <citation type="submission" date="2023-05" db="EMBL/GenBank/DDBJ databases">
        <title>Novel species of genus Flectobacillus isolated from stream in China.</title>
        <authorList>
            <person name="Lu H."/>
        </authorList>
    </citation>
    <scope>NUCLEOTIDE SEQUENCE [LARGE SCALE GENOMIC DNA]</scope>
    <source>
        <strain evidence="1 2">DC10W</strain>
    </source>
</reference>
<evidence type="ECO:0000313" key="2">
    <source>
        <dbReference type="Proteomes" id="UP001236569"/>
    </source>
</evidence>
<organism evidence="1 2">
    <name type="scientific">Flectobacillus longus</name>
    <dbReference type="NCBI Taxonomy" id="2984207"/>
    <lineage>
        <taxon>Bacteria</taxon>
        <taxon>Pseudomonadati</taxon>
        <taxon>Bacteroidota</taxon>
        <taxon>Cytophagia</taxon>
        <taxon>Cytophagales</taxon>
        <taxon>Flectobacillaceae</taxon>
        <taxon>Flectobacillus</taxon>
    </lineage>
</organism>
<name>A0ABT6YT36_9BACT</name>
<sequence>MENILLEEMKSIKKMRGCKLFVLLFISFLFTCRGQIKPTQLYGTWEETKREYVYFKNSNMSEFTDREKNLYSGSKLTFSKDTIFAYVTYLTENIITPIRYEYRSLKTDTLDWDGNLDELLRKKGKNCLEITIKANKNNGYKQYFDEYSFYLFEDNTLAQLNDYSLHFYKKISDKNMGNWLINEFGYCYRSVGTLDS</sequence>
<dbReference type="RefSeq" id="WP_283371511.1">
    <property type="nucleotide sequence ID" value="NZ_JASHID010000020.1"/>
</dbReference>
<accession>A0ABT6YT36</accession>
<dbReference type="EMBL" id="JASHID010000020">
    <property type="protein sequence ID" value="MDI9866764.1"/>
    <property type="molecule type" value="Genomic_DNA"/>
</dbReference>
<proteinExistence type="predicted"/>
<evidence type="ECO:0008006" key="3">
    <source>
        <dbReference type="Google" id="ProtNLM"/>
    </source>
</evidence>
<evidence type="ECO:0000313" key="1">
    <source>
        <dbReference type="EMBL" id="MDI9866764.1"/>
    </source>
</evidence>